<dbReference type="PANTHER" id="PTHR43976:SF16">
    <property type="entry name" value="SHORT-CHAIN DEHYDROGENASE_REDUCTASE FAMILY PROTEIN"/>
    <property type="match status" value="1"/>
</dbReference>
<dbReference type="Gene3D" id="3.40.50.720">
    <property type="entry name" value="NAD(P)-binding Rossmann-like Domain"/>
    <property type="match status" value="1"/>
</dbReference>
<evidence type="ECO:0000313" key="3">
    <source>
        <dbReference type="EMBL" id="KAK3669888.1"/>
    </source>
</evidence>
<dbReference type="PRINTS" id="PR00081">
    <property type="entry name" value="GDHRDH"/>
</dbReference>
<comment type="similarity">
    <text evidence="1">Belongs to the short-chain dehydrogenases/reductases (SDR) family.</text>
</comment>
<reference evidence="3" key="1">
    <citation type="submission" date="2023-07" db="EMBL/GenBank/DDBJ databases">
        <title>Black Yeasts Isolated from many extreme environments.</title>
        <authorList>
            <person name="Coleine C."/>
            <person name="Stajich J.E."/>
            <person name="Selbmann L."/>
        </authorList>
    </citation>
    <scope>NUCLEOTIDE SEQUENCE</scope>
    <source>
        <strain evidence="3">CCFEE 5485</strain>
    </source>
</reference>
<evidence type="ECO:0000256" key="2">
    <source>
        <dbReference type="ARBA" id="ARBA00023002"/>
    </source>
</evidence>
<keyword evidence="2" id="KW-0560">Oxidoreductase</keyword>
<dbReference type="InterPro" id="IPR002347">
    <property type="entry name" value="SDR_fam"/>
</dbReference>
<evidence type="ECO:0008006" key="5">
    <source>
        <dbReference type="Google" id="ProtNLM"/>
    </source>
</evidence>
<dbReference type="InterPro" id="IPR036291">
    <property type="entry name" value="NAD(P)-bd_dom_sf"/>
</dbReference>
<name>A0AAE0TQU4_9PEZI</name>
<sequence>MTKQLVWLVTGCSSGFGVDFIKAVLERGDKAIATARNFDSLKPLIEAGAASLQLDVSASATEIRGKIDEAVAIYGRIDVLVENAGYAQYGPVEEIPEALVLKQFQTNVLGNIHLIQAIMPHWRSQQSGFLVVNSSEDSAWHTFPGFSAYSASKAALDRFIVLFKAETANLGYIKTLTIHPGPFRTDVANASKHQFKNPDRARPDKPTNYQWLNDFFVGLIPDFDRKQIGDPTKLAKVVVDMVRDEGSAKGKTLPSNMPFGVEAVKLAREHAQNLLRVCDEWEGVVGEAVDFKGGQESKK</sequence>
<dbReference type="Pfam" id="PF00106">
    <property type="entry name" value="adh_short"/>
    <property type="match status" value="1"/>
</dbReference>
<accession>A0AAE0TQU4</accession>
<comment type="caution">
    <text evidence="3">The sequence shown here is derived from an EMBL/GenBank/DDBJ whole genome shotgun (WGS) entry which is preliminary data.</text>
</comment>
<protein>
    <recommendedName>
        <fullName evidence="5">NAD(P)-binding protein</fullName>
    </recommendedName>
</protein>
<dbReference type="Proteomes" id="UP001274830">
    <property type="component" value="Unassembled WGS sequence"/>
</dbReference>
<dbReference type="GO" id="GO:0016491">
    <property type="term" value="F:oxidoreductase activity"/>
    <property type="evidence" value="ECO:0007669"/>
    <property type="project" value="UniProtKB-KW"/>
</dbReference>
<organism evidence="3 4">
    <name type="scientific">Recurvomyces mirabilis</name>
    <dbReference type="NCBI Taxonomy" id="574656"/>
    <lineage>
        <taxon>Eukaryota</taxon>
        <taxon>Fungi</taxon>
        <taxon>Dikarya</taxon>
        <taxon>Ascomycota</taxon>
        <taxon>Pezizomycotina</taxon>
        <taxon>Dothideomycetes</taxon>
        <taxon>Dothideomycetidae</taxon>
        <taxon>Mycosphaerellales</taxon>
        <taxon>Teratosphaeriaceae</taxon>
        <taxon>Recurvomyces</taxon>
    </lineage>
</organism>
<keyword evidence="4" id="KW-1185">Reference proteome</keyword>
<gene>
    <name evidence="3" type="ORF">LTR78_010269</name>
</gene>
<dbReference type="AlphaFoldDB" id="A0AAE0TQU4"/>
<dbReference type="PANTHER" id="PTHR43976">
    <property type="entry name" value="SHORT CHAIN DEHYDROGENASE"/>
    <property type="match status" value="1"/>
</dbReference>
<evidence type="ECO:0000256" key="1">
    <source>
        <dbReference type="ARBA" id="ARBA00006484"/>
    </source>
</evidence>
<dbReference type="SUPFAM" id="SSF51735">
    <property type="entry name" value="NAD(P)-binding Rossmann-fold domains"/>
    <property type="match status" value="1"/>
</dbReference>
<dbReference type="EMBL" id="JAUTXT010000069">
    <property type="protein sequence ID" value="KAK3669888.1"/>
    <property type="molecule type" value="Genomic_DNA"/>
</dbReference>
<proteinExistence type="inferred from homology"/>
<dbReference type="InterPro" id="IPR051911">
    <property type="entry name" value="SDR_oxidoreductase"/>
</dbReference>
<evidence type="ECO:0000313" key="4">
    <source>
        <dbReference type="Proteomes" id="UP001274830"/>
    </source>
</evidence>